<evidence type="ECO:0000256" key="3">
    <source>
        <dbReference type="ARBA" id="ARBA00022989"/>
    </source>
</evidence>
<comment type="subcellular location">
    <subcellularLocation>
        <location evidence="1">Membrane</location>
    </subcellularLocation>
</comment>
<dbReference type="EMBL" id="AP025739">
    <property type="protein sequence ID" value="BDI31949.1"/>
    <property type="molecule type" value="Genomic_DNA"/>
</dbReference>
<evidence type="ECO:0000313" key="6">
    <source>
        <dbReference type="Proteomes" id="UP000287394"/>
    </source>
</evidence>
<dbReference type="OrthoDB" id="9770329at2"/>
<evidence type="ECO:0000313" key="5">
    <source>
        <dbReference type="EMBL" id="BDI31949.1"/>
    </source>
</evidence>
<dbReference type="KEGG" id="ccot:CCAX7_40000"/>
<sequence>MAQLVAILLSLLKLSLWLTILVVIFVPLEYFFAVHSHKALRKGIGADLCYYFLNSLLPAAILSVPAAILGWSVQHIIPGELFALTASLPLWARALLGLVAGEVGYYWGHRWSHQIPFLWRFHSVHHSAEELDFLVNTRAHPLDMVFSRTCALVPIYVLGLGGPTSATGGSSLPVLVTLVGTVWGFFIHANLKWSFGPLEWLISTPKFHHWHHTKTGLIDHNYSSTLPWLDRIFGTHNLPKEWPESYGIDATMPPALIDQLMYPLMPEDASAAEKPAHSAIDSD</sequence>
<proteinExistence type="predicted"/>
<dbReference type="GO" id="GO:0008610">
    <property type="term" value="P:lipid biosynthetic process"/>
    <property type="evidence" value="ECO:0007669"/>
    <property type="project" value="InterPro"/>
</dbReference>
<reference evidence="5 6" key="1">
    <citation type="journal article" date="2019" name="Int. J. Syst. Evol. Microbiol.">
        <title>Capsulimonas corticalis gen. nov., sp. nov., an aerobic capsulated bacterium, of a novel bacterial order, Capsulimonadales ord. nov., of the class Armatimonadia of the phylum Armatimonadetes.</title>
        <authorList>
            <person name="Li J."/>
            <person name="Kudo C."/>
            <person name="Tonouchi A."/>
        </authorList>
    </citation>
    <scope>NUCLEOTIDE SEQUENCE [LARGE SCALE GENOMIC DNA]</scope>
    <source>
        <strain evidence="5 6">AX-7</strain>
    </source>
</reference>
<gene>
    <name evidence="5" type="ORF">CCAX7_40000</name>
</gene>
<dbReference type="InterPro" id="IPR050307">
    <property type="entry name" value="Sterol_Desaturase_Related"/>
</dbReference>
<keyword evidence="4" id="KW-0472">Membrane</keyword>
<evidence type="ECO:0000256" key="2">
    <source>
        <dbReference type="ARBA" id="ARBA00022692"/>
    </source>
</evidence>
<accession>A0A402D543</accession>
<evidence type="ECO:0000256" key="4">
    <source>
        <dbReference type="ARBA" id="ARBA00023136"/>
    </source>
</evidence>
<keyword evidence="6" id="KW-1185">Reference proteome</keyword>
<dbReference type="InterPro" id="IPR006694">
    <property type="entry name" value="Fatty_acid_hydroxylase"/>
</dbReference>
<evidence type="ECO:0000256" key="1">
    <source>
        <dbReference type="ARBA" id="ARBA00004370"/>
    </source>
</evidence>
<keyword evidence="2" id="KW-0812">Transmembrane</keyword>
<dbReference type="GO" id="GO:0016020">
    <property type="term" value="C:membrane"/>
    <property type="evidence" value="ECO:0007669"/>
    <property type="project" value="UniProtKB-SubCell"/>
</dbReference>
<dbReference type="RefSeq" id="WP_119324542.1">
    <property type="nucleotide sequence ID" value="NZ_AP025739.1"/>
</dbReference>
<organism evidence="5 6">
    <name type="scientific">Capsulimonas corticalis</name>
    <dbReference type="NCBI Taxonomy" id="2219043"/>
    <lineage>
        <taxon>Bacteria</taxon>
        <taxon>Bacillati</taxon>
        <taxon>Armatimonadota</taxon>
        <taxon>Armatimonadia</taxon>
        <taxon>Capsulimonadales</taxon>
        <taxon>Capsulimonadaceae</taxon>
        <taxon>Capsulimonas</taxon>
    </lineage>
</organism>
<keyword evidence="3" id="KW-1133">Transmembrane helix</keyword>
<dbReference type="AlphaFoldDB" id="A0A402D543"/>
<dbReference type="GO" id="GO:0016491">
    <property type="term" value="F:oxidoreductase activity"/>
    <property type="evidence" value="ECO:0007669"/>
    <property type="project" value="InterPro"/>
</dbReference>
<dbReference type="Proteomes" id="UP000287394">
    <property type="component" value="Chromosome"/>
</dbReference>
<dbReference type="Pfam" id="PF04116">
    <property type="entry name" value="FA_hydroxylase"/>
    <property type="match status" value="1"/>
</dbReference>
<name>A0A402D543_9BACT</name>
<dbReference type="PANTHER" id="PTHR11863">
    <property type="entry name" value="STEROL DESATURASE"/>
    <property type="match status" value="1"/>
</dbReference>
<dbReference type="GO" id="GO:0005506">
    <property type="term" value="F:iron ion binding"/>
    <property type="evidence" value="ECO:0007669"/>
    <property type="project" value="InterPro"/>
</dbReference>
<protein>
    <submittedName>
        <fullName evidence="5">Fatty acid hydroxylase</fullName>
    </submittedName>
</protein>